<accession>A0AAV5FMC1</accession>
<protein>
    <submittedName>
        <fullName evidence="2">Uncharacterized protein</fullName>
    </submittedName>
</protein>
<reference evidence="2" key="2">
    <citation type="submission" date="2021-12" db="EMBL/GenBank/DDBJ databases">
        <title>Resequencing data analysis of finger millet.</title>
        <authorList>
            <person name="Hatakeyama M."/>
            <person name="Aluri S."/>
            <person name="Balachadran M.T."/>
            <person name="Sivarajan S.R."/>
            <person name="Poveda L."/>
            <person name="Shimizu-Inatsugi R."/>
            <person name="Schlapbach R."/>
            <person name="Sreeman S.M."/>
            <person name="Shimizu K.K."/>
        </authorList>
    </citation>
    <scope>NUCLEOTIDE SEQUENCE</scope>
</reference>
<proteinExistence type="predicted"/>
<keyword evidence="3" id="KW-1185">Reference proteome</keyword>
<dbReference type="EMBL" id="BQKI01000088">
    <property type="protein sequence ID" value="GJN35757.1"/>
    <property type="molecule type" value="Genomic_DNA"/>
</dbReference>
<evidence type="ECO:0000313" key="2">
    <source>
        <dbReference type="EMBL" id="GJN35757.1"/>
    </source>
</evidence>
<dbReference type="Proteomes" id="UP001054889">
    <property type="component" value="Unassembled WGS sequence"/>
</dbReference>
<evidence type="ECO:0000313" key="3">
    <source>
        <dbReference type="Proteomes" id="UP001054889"/>
    </source>
</evidence>
<feature type="compositionally biased region" description="Gly residues" evidence="1">
    <location>
        <begin position="104"/>
        <end position="137"/>
    </location>
</feature>
<sequence>MQTALTRRSSTSPPTATPTTSDVDGPLDPPPPLGECDLVGGEWPDGDRPPDEDGVGGERPPDEGGDGVSDGGDGVSAGGDGVAGVPGEEEEDGDGAEGVVDGAGAAGAGGDGADGVVDGGGAAGAGGEGAEGVEGGGAAGVAGGGEVALAGGAEGVVGAGAAVGDDIAPGPLRSWGAGVPLCSARGAAVAADLV</sequence>
<gene>
    <name evidence="2" type="primary">gb24561</name>
    <name evidence="2" type="ORF">PR202_gb24561</name>
</gene>
<name>A0AAV5FMC1_ELECO</name>
<feature type="compositionally biased region" description="Low complexity" evidence="1">
    <location>
        <begin position="1"/>
        <end position="26"/>
    </location>
</feature>
<reference evidence="2" key="1">
    <citation type="journal article" date="2018" name="DNA Res.">
        <title>Multiple hybrid de novo genome assembly of finger millet, an orphan allotetraploid crop.</title>
        <authorList>
            <person name="Hatakeyama M."/>
            <person name="Aluri S."/>
            <person name="Balachadran M.T."/>
            <person name="Sivarajan S.R."/>
            <person name="Patrignani A."/>
            <person name="Gruter S."/>
            <person name="Poveda L."/>
            <person name="Shimizu-Inatsugi R."/>
            <person name="Baeten J."/>
            <person name="Francoijs K.J."/>
            <person name="Nataraja K.N."/>
            <person name="Reddy Y.A.N."/>
            <person name="Phadnis S."/>
            <person name="Ravikumar R.L."/>
            <person name="Schlapbach R."/>
            <person name="Sreeman S.M."/>
            <person name="Shimizu K.K."/>
        </authorList>
    </citation>
    <scope>NUCLEOTIDE SEQUENCE</scope>
</reference>
<comment type="caution">
    <text evidence="2">The sequence shown here is derived from an EMBL/GenBank/DDBJ whole genome shotgun (WGS) entry which is preliminary data.</text>
</comment>
<feature type="compositionally biased region" description="Gly residues" evidence="1">
    <location>
        <begin position="66"/>
        <end position="84"/>
    </location>
</feature>
<evidence type="ECO:0000256" key="1">
    <source>
        <dbReference type="SAM" id="MobiDB-lite"/>
    </source>
</evidence>
<feature type="region of interest" description="Disordered" evidence="1">
    <location>
        <begin position="1"/>
        <end position="137"/>
    </location>
</feature>
<dbReference type="AlphaFoldDB" id="A0AAV5FMC1"/>
<organism evidence="2 3">
    <name type="scientific">Eleusine coracana subsp. coracana</name>
    <dbReference type="NCBI Taxonomy" id="191504"/>
    <lineage>
        <taxon>Eukaryota</taxon>
        <taxon>Viridiplantae</taxon>
        <taxon>Streptophyta</taxon>
        <taxon>Embryophyta</taxon>
        <taxon>Tracheophyta</taxon>
        <taxon>Spermatophyta</taxon>
        <taxon>Magnoliopsida</taxon>
        <taxon>Liliopsida</taxon>
        <taxon>Poales</taxon>
        <taxon>Poaceae</taxon>
        <taxon>PACMAD clade</taxon>
        <taxon>Chloridoideae</taxon>
        <taxon>Cynodonteae</taxon>
        <taxon>Eleusininae</taxon>
        <taxon>Eleusine</taxon>
    </lineage>
</organism>